<sequence length="36" mass="3840">METDIGNALSSVASPGVSRESLDRLDEDVAVAHERI</sequence>
<evidence type="ECO:0000313" key="2">
    <source>
        <dbReference type="EMBL" id="SNZ17104.1"/>
    </source>
</evidence>
<gene>
    <name evidence="2" type="ORF">SAMN06269185_2894</name>
</gene>
<reference evidence="2 3" key="1">
    <citation type="submission" date="2017-09" db="EMBL/GenBank/DDBJ databases">
        <authorList>
            <person name="Ehlers B."/>
            <person name="Leendertz F.H."/>
        </authorList>
    </citation>
    <scope>NUCLEOTIDE SEQUENCE [LARGE SCALE GENOMIC DNA]</scope>
    <source>
        <strain evidence="2 3">DSM 27208</strain>
    </source>
</reference>
<proteinExistence type="predicted"/>
<keyword evidence="3" id="KW-1185">Reference proteome</keyword>
<organism evidence="2 3">
    <name type="scientific">Natronoarchaeum philippinense</name>
    <dbReference type="NCBI Taxonomy" id="558529"/>
    <lineage>
        <taxon>Archaea</taxon>
        <taxon>Methanobacteriati</taxon>
        <taxon>Methanobacteriota</taxon>
        <taxon>Stenosarchaea group</taxon>
        <taxon>Halobacteria</taxon>
        <taxon>Halobacteriales</taxon>
        <taxon>Natronoarchaeaceae</taxon>
    </lineage>
</organism>
<dbReference type="AlphaFoldDB" id="A0A285P5U9"/>
<feature type="non-terminal residue" evidence="2">
    <location>
        <position position="36"/>
    </location>
</feature>
<protein>
    <submittedName>
        <fullName evidence="2">Uncharacterized protein</fullName>
    </submittedName>
</protein>
<feature type="region of interest" description="Disordered" evidence="1">
    <location>
        <begin position="1"/>
        <end position="24"/>
    </location>
</feature>
<name>A0A285P5U9_NATPI</name>
<dbReference type="Proteomes" id="UP000219453">
    <property type="component" value="Unassembled WGS sequence"/>
</dbReference>
<accession>A0A285P5U9</accession>
<evidence type="ECO:0000313" key="3">
    <source>
        <dbReference type="Proteomes" id="UP000219453"/>
    </source>
</evidence>
<dbReference type="EMBL" id="OBEJ01000004">
    <property type="protein sequence ID" value="SNZ17104.1"/>
    <property type="molecule type" value="Genomic_DNA"/>
</dbReference>
<evidence type="ECO:0000256" key="1">
    <source>
        <dbReference type="SAM" id="MobiDB-lite"/>
    </source>
</evidence>